<dbReference type="SMART" id="SM01407">
    <property type="entry name" value="NAC"/>
    <property type="match status" value="1"/>
</dbReference>
<sequence>MFGGGGGGLNPRKMKQMMEQMGIDMEDIDAEEVIIRTPDKELYFTDAEVQLMEAQGQSTYQVVGEPEERALEAGDDGESESDASADDATGDSGIPDDDVELVAMRAGVDEGTAREALEAEDGDLAGAVERLE</sequence>
<dbReference type="Pfam" id="PF01849">
    <property type="entry name" value="NAC"/>
    <property type="match status" value="1"/>
</dbReference>
<dbReference type="GO" id="GO:0003723">
    <property type="term" value="F:RNA binding"/>
    <property type="evidence" value="ECO:0007669"/>
    <property type="project" value="UniProtKB-UniRule"/>
</dbReference>
<dbReference type="Gene3D" id="1.10.8.10">
    <property type="entry name" value="DNA helicase RuvA subunit, C-terminal domain"/>
    <property type="match status" value="1"/>
</dbReference>
<name>A0A847UDD0_9EURY</name>
<feature type="compositionally biased region" description="Basic and acidic residues" evidence="6">
    <location>
        <begin position="107"/>
        <end position="117"/>
    </location>
</feature>
<dbReference type="GO" id="GO:0015031">
    <property type="term" value="P:protein transport"/>
    <property type="evidence" value="ECO:0007669"/>
    <property type="project" value="UniProtKB-UniRule"/>
</dbReference>
<keyword evidence="2 4" id="KW-0694">RNA-binding</keyword>
<comment type="similarity">
    <text evidence="4">Belongs to the NAC-alpha family.</text>
</comment>
<dbReference type="RefSeq" id="WP_170095161.1">
    <property type="nucleotide sequence ID" value="NZ_WOYG01000001.1"/>
</dbReference>
<dbReference type="InterPro" id="IPR005231">
    <property type="entry name" value="NAC_arc"/>
</dbReference>
<dbReference type="PROSITE" id="PS51151">
    <property type="entry name" value="NAC_AB"/>
    <property type="match status" value="1"/>
</dbReference>
<dbReference type="InterPro" id="IPR038187">
    <property type="entry name" value="NAC_A/B_dom_sf"/>
</dbReference>
<dbReference type="NCBIfam" id="TIGR00264">
    <property type="entry name" value="archaeal-type nascent polypeptide-associated complex protein"/>
    <property type="match status" value="1"/>
</dbReference>
<feature type="compositionally biased region" description="Acidic residues" evidence="6">
    <location>
        <begin position="73"/>
        <end position="100"/>
    </location>
</feature>
<reference evidence="8" key="1">
    <citation type="submission" date="2019-12" db="EMBL/GenBank/DDBJ databases">
        <title>Whole-genome sequence of Halomicrobium mukohataei pws1.</title>
        <authorList>
            <person name="Verma D.K."/>
            <person name="Gopal K."/>
            <person name="Prasad E.S."/>
        </authorList>
    </citation>
    <scope>NUCLEOTIDE SEQUENCE</scope>
    <source>
        <strain evidence="8">Pws1</strain>
    </source>
</reference>
<gene>
    <name evidence="4" type="primary">nac</name>
    <name evidence="8" type="ORF">GOC74_16270</name>
</gene>
<dbReference type="InterPro" id="IPR002715">
    <property type="entry name" value="Nas_poly-pep-assoc_cplx_dom"/>
</dbReference>
<comment type="caution">
    <text evidence="8">The sequence shown here is derived from an EMBL/GenBank/DDBJ whole genome shotgun (WGS) entry which is preliminary data.</text>
</comment>
<dbReference type="Gene3D" id="2.20.70.30">
    <property type="entry name" value="Nascent polypeptide-associated complex domain"/>
    <property type="match status" value="1"/>
</dbReference>
<feature type="region of interest" description="Disordered" evidence="6">
    <location>
        <begin position="56"/>
        <end position="132"/>
    </location>
</feature>
<evidence type="ECO:0000256" key="4">
    <source>
        <dbReference type="HAMAP-Rule" id="MF_00814"/>
    </source>
</evidence>
<evidence type="ECO:0000256" key="3">
    <source>
        <dbReference type="ARBA" id="ARBA00022927"/>
    </source>
</evidence>
<protein>
    <recommendedName>
        <fullName evidence="4 5">Nascent polypeptide-associated complex protein</fullName>
    </recommendedName>
</protein>
<dbReference type="OrthoDB" id="53273at2157"/>
<evidence type="ECO:0000256" key="5">
    <source>
        <dbReference type="NCBIfam" id="TIGR00264"/>
    </source>
</evidence>
<organism evidence="8 9">
    <name type="scientific">Halomicrobium mukohataei</name>
    <dbReference type="NCBI Taxonomy" id="57705"/>
    <lineage>
        <taxon>Archaea</taxon>
        <taxon>Methanobacteriati</taxon>
        <taxon>Methanobacteriota</taxon>
        <taxon>Stenosarchaea group</taxon>
        <taxon>Halobacteria</taxon>
        <taxon>Halobacteriales</taxon>
        <taxon>Haloarculaceae</taxon>
        <taxon>Halomicrobium</taxon>
    </lineage>
</organism>
<comment type="function">
    <text evidence="4">Contacts the emerging nascent chain on the ribosome.</text>
</comment>
<evidence type="ECO:0000313" key="8">
    <source>
        <dbReference type="EMBL" id="NLV11485.1"/>
    </source>
</evidence>
<evidence type="ECO:0000259" key="7">
    <source>
        <dbReference type="PROSITE" id="PS51151"/>
    </source>
</evidence>
<dbReference type="Proteomes" id="UP000608662">
    <property type="component" value="Unassembled WGS sequence"/>
</dbReference>
<keyword evidence="1 4" id="KW-0813">Transport</keyword>
<keyword evidence="3 4" id="KW-0653">Protein transport</keyword>
<evidence type="ECO:0000256" key="1">
    <source>
        <dbReference type="ARBA" id="ARBA00022448"/>
    </source>
</evidence>
<dbReference type="HAMAP" id="MF_00814">
    <property type="entry name" value="NAC_arch"/>
    <property type="match status" value="1"/>
</dbReference>
<dbReference type="EMBL" id="WOYG01000001">
    <property type="protein sequence ID" value="NLV11485.1"/>
    <property type="molecule type" value="Genomic_DNA"/>
</dbReference>
<dbReference type="AlphaFoldDB" id="A0A847UDD0"/>
<comment type="subunit">
    <text evidence="4">Homodimer. Interacts with the ribosome. Binds ribosomal RNA.</text>
</comment>
<accession>A0A847UDD0</accession>
<proteinExistence type="inferred from homology"/>
<evidence type="ECO:0000256" key="2">
    <source>
        <dbReference type="ARBA" id="ARBA00022884"/>
    </source>
</evidence>
<evidence type="ECO:0000256" key="6">
    <source>
        <dbReference type="SAM" id="MobiDB-lite"/>
    </source>
</evidence>
<evidence type="ECO:0000313" key="9">
    <source>
        <dbReference type="Proteomes" id="UP000608662"/>
    </source>
</evidence>
<feature type="domain" description="NAC-A/B" evidence="7">
    <location>
        <begin position="8"/>
        <end position="75"/>
    </location>
</feature>